<evidence type="ECO:0000313" key="2">
    <source>
        <dbReference type="Proteomes" id="UP000178427"/>
    </source>
</evidence>
<protein>
    <recommendedName>
        <fullName evidence="3">DUF4397 domain-containing protein</fullName>
    </recommendedName>
</protein>
<proteinExistence type="predicted"/>
<name>A0A1F6EKK9_9BACT</name>
<dbReference type="Proteomes" id="UP000178427">
    <property type="component" value="Unassembled WGS sequence"/>
</dbReference>
<reference evidence="1 2" key="1">
    <citation type="journal article" date="2016" name="Nat. Commun.">
        <title>Thousands of microbial genomes shed light on interconnected biogeochemical processes in an aquifer system.</title>
        <authorList>
            <person name="Anantharaman K."/>
            <person name="Brown C.T."/>
            <person name="Hug L.A."/>
            <person name="Sharon I."/>
            <person name="Castelle C.J."/>
            <person name="Probst A.J."/>
            <person name="Thomas B.C."/>
            <person name="Singh A."/>
            <person name="Wilkins M.J."/>
            <person name="Karaoz U."/>
            <person name="Brodie E.L."/>
            <person name="Williams K.H."/>
            <person name="Hubbard S.S."/>
            <person name="Banfield J.F."/>
        </authorList>
    </citation>
    <scope>NUCLEOTIDE SEQUENCE [LARGE SCALE GENOMIC DNA]</scope>
</reference>
<sequence>MNITTTGTTVHFGPVTISDVSANGVQGFLSFDVPKLMPSGGEVPPMVLQPGDYNVYVTNANGTSNTLTFTLTR</sequence>
<organism evidence="1 2">
    <name type="scientific">Candidatus Kaiserbacteria bacterium RIFCSPLOWO2_01_FULL_54_20</name>
    <dbReference type="NCBI Taxonomy" id="1798513"/>
    <lineage>
        <taxon>Bacteria</taxon>
        <taxon>Candidatus Kaiseribacteriota</taxon>
    </lineage>
</organism>
<dbReference type="EMBL" id="MFMA01000003">
    <property type="protein sequence ID" value="OGG74176.1"/>
    <property type="molecule type" value="Genomic_DNA"/>
</dbReference>
<evidence type="ECO:0008006" key="3">
    <source>
        <dbReference type="Google" id="ProtNLM"/>
    </source>
</evidence>
<evidence type="ECO:0000313" key="1">
    <source>
        <dbReference type="EMBL" id="OGG74176.1"/>
    </source>
</evidence>
<accession>A0A1F6EKK9</accession>
<gene>
    <name evidence="1" type="ORF">A3A40_00395</name>
</gene>
<dbReference type="AlphaFoldDB" id="A0A1F6EKK9"/>
<comment type="caution">
    <text evidence="1">The sequence shown here is derived from an EMBL/GenBank/DDBJ whole genome shotgun (WGS) entry which is preliminary data.</text>
</comment>